<dbReference type="Proteomes" id="UP001596106">
    <property type="component" value="Unassembled WGS sequence"/>
</dbReference>
<gene>
    <name evidence="1" type="ORF">ACFPMF_06900</name>
</gene>
<organism evidence="1 2">
    <name type="scientific">Larkinella bovis</name>
    <dbReference type="NCBI Taxonomy" id="683041"/>
    <lineage>
        <taxon>Bacteria</taxon>
        <taxon>Pseudomonadati</taxon>
        <taxon>Bacteroidota</taxon>
        <taxon>Cytophagia</taxon>
        <taxon>Cytophagales</taxon>
        <taxon>Spirosomataceae</taxon>
        <taxon>Larkinella</taxon>
    </lineage>
</organism>
<evidence type="ECO:0000313" key="2">
    <source>
        <dbReference type="Proteomes" id="UP001596106"/>
    </source>
</evidence>
<evidence type="ECO:0000313" key="1">
    <source>
        <dbReference type="EMBL" id="MFC5409025.1"/>
    </source>
</evidence>
<sequence>MHFKTSCFVWIVALWVTGCGRDDNKPDPQNESCLVSEVPDFYFDSGSVTIKYAENNRIATISQSAFNVFAFTYDAEGRISKFSAGISLVENLGAEEHTVSYDASGRIATIKAVDAGQTVTATLSYDSQNRITKVAVVDPTGRRNYTKRMEYDAIGNVTKVYYAENTQEEKLQAEYTYDTKKSPFANQPAFQLIPLISSLVDKSHYLSVNNPVQYKDPGYGYTAAYQYSGELPTEISLLLQRTGNPGVVNREKVFKYVCQ</sequence>
<dbReference type="Pfam" id="PF05593">
    <property type="entry name" value="RHS_repeat"/>
    <property type="match status" value="1"/>
</dbReference>
<name>A0ABW0I8X5_9BACT</name>
<accession>A0ABW0I8X5</accession>
<dbReference type="PROSITE" id="PS51257">
    <property type="entry name" value="PROKAR_LIPOPROTEIN"/>
    <property type="match status" value="1"/>
</dbReference>
<dbReference type="EMBL" id="JBHSMA010000001">
    <property type="protein sequence ID" value="MFC5409025.1"/>
    <property type="molecule type" value="Genomic_DNA"/>
</dbReference>
<dbReference type="RefSeq" id="WP_379842535.1">
    <property type="nucleotide sequence ID" value="NZ_JBHSMA010000001.1"/>
</dbReference>
<keyword evidence="2" id="KW-1185">Reference proteome</keyword>
<comment type="caution">
    <text evidence="1">The sequence shown here is derived from an EMBL/GenBank/DDBJ whole genome shotgun (WGS) entry which is preliminary data.</text>
</comment>
<protein>
    <submittedName>
        <fullName evidence="1">RHS repeat domain-containing protein</fullName>
    </submittedName>
</protein>
<reference evidence="2" key="1">
    <citation type="journal article" date="2019" name="Int. J. Syst. Evol. Microbiol.">
        <title>The Global Catalogue of Microorganisms (GCM) 10K type strain sequencing project: providing services to taxonomists for standard genome sequencing and annotation.</title>
        <authorList>
            <consortium name="The Broad Institute Genomics Platform"/>
            <consortium name="The Broad Institute Genome Sequencing Center for Infectious Disease"/>
            <person name="Wu L."/>
            <person name="Ma J."/>
        </authorList>
    </citation>
    <scope>NUCLEOTIDE SEQUENCE [LARGE SCALE GENOMIC DNA]</scope>
    <source>
        <strain evidence="2">CCUG 55250</strain>
    </source>
</reference>
<proteinExistence type="predicted"/>
<dbReference type="Gene3D" id="2.180.10.10">
    <property type="entry name" value="RHS repeat-associated core"/>
    <property type="match status" value="1"/>
</dbReference>
<dbReference type="InterPro" id="IPR031325">
    <property type="entry name" value="RHS_repeat"/>
</dbReference>